<dbReference type="SMART" id="SM00369">
    <property type="entry name" value="LRR_TYP"/>
    <property type="match status" value="3"/>
</dbReference>
<dbReference type="InterPro" id="IPR032675">
    <property type="entry name" value="LRR_dom_sf"/>
</dbReference>
<dbReference type="PANTHER" id="PTHR46652:SF7">
    <property type="entry name" value="LEUCINE-RICH REPEAT AND IQ DOMAIN-CONTAINING PROTEIN 1"/>
    <property type="match status" value="1"/>
</dbReference>
<feature type="region of interest" description="Disordered" evidence="3">
    <location>
        <begin position="417"/>
        <end position="457"/>
    </location>
</feature>
<dbReference type="Proteomes" id="UP000325315">
    <property type="component" value="Unassembled WGS sequence"/>
</dbReference>
<organism evidence="4 5">
    <name type="scientific">Gossypium australe</name>
    <dbReference type="NCBI Taxonomy" id="47621"/>
    <lineage>
        <taxon>Eukaryota</taxon>
        <taxon>Viridiplantae</taxon>
        <taxon>Streptophyta</taxon>
        <taxon>Embryophyta</taxon>
        <taxon>Tracheophyta</taxon>
        <taxon>Spermatophyta</taxon>
        <taxon>Magnoliopsida</taxon>
        <taxon>eudicotyledons</taxon>
        <taxon>Gunneridae</taxon>
        <taxon>Pentapetalae</taxon>
        <taxon>rosids</taxon>
        <taxon>malvids</taxon>
        <taxon>Malvales</taxon>
        <taxon>Malvaceae</taxon>
        <taxon>Malvoideae</taxon>
        <taxon>Gossypium</taxon>
    </lineage>
</organism>
<reference evidence="5" key="1">
    <citation type="journal article" date="2019" name="Plant Biotechnol. J.">
        <title>Genome sequencing of the Australian wild diploid species Gossypium australe highlights disease resistance and delayed gland morphogenesis.</title>
        <authorList>
            <person name="Cai Y."/>
            <person name="Cai X."/>
            <person name="Wang Q."/>
            <person name="Wang P."/>
            <person name="Zhang Y."/>
            <person name="Cai C."/>
            <person name="Xu Y."/>
            <person name="Wang K."/>
            <person name="Zhou Z."/>
            <person name="Wang C."/>
            <person name="Geng S."/>
            <person name="Li B."/>
            <person name="Dong Q."/>
            <person name="Hou Y."/>
            <person name="Wang H."/>
            <person name="Ai P."/>
            <person name="Liu Z."/>
            <person name="Yi F."/>
            <person name="Sun M."/>
            <person name="An G."/>
            <person name="Cheng J."/>
            <person name="Zhang Y."/>
            <person name="Shi Q."/>
            <person name="Xie Y."/>
            <person name="Shi X."/>
            <person name="Chang Y."/>
            <person name="Huang F."/>
            <person name="Chen Y."/>
            <person name="Hong S."/>
            <person name="Mi L."/>
            <person name="Sun Q."/>
            <person name="Zhang L."/>
            <person name="Zhou B."/>
            <person name="Peng R."/>
            <person name="Zhang X."/>
            <person name="Liu F."/>
        </authorList>
    </citation>
    <scope>NUCLEOTIDE SEQUENCE [LARGE SCALE GENOMIC DNA]</scope>
    <source>
        <strain evidence="5">cv. PA1801</strain>
    </source>
</reference>
<evidence type="ECO:0000313" key="4">
    <source>
        <dbReference type="EMBL" id="KAA3471696.1"/>
    </source>
</evidence>
<keyword evidence="1" id="KW-0433">Leucine-rich repeat</keyword>
<dbReference type="OrthoDB" id="1517790at2759"/>
<evidence type="ECO:0000256" key="3">
    <source>
        <dbReference type="SAM" id="MobiDB-lite"/>
    </source>
</evidence>
<proteinExistence type="predicted"/>
<dbReference type="PROSITE" id="PS51450">
    <property type="entry name" value="LRR"/>
    <property type="match status" value="5"/>
</dbReference>
<evidence type="ECO:0000313" key="5">
    <source>
        <dbReference type="Proteomes" id="UP000325315"/>
    </source>
</evidence>
<feature type="compositionally biased region" description="Basic and acidic residues" evidence="3">
    <location>
        <begin position="417"/>
        <end position="450"/>
    </location>
</feature>
<name>A0A5B6VR83_9ROSI</name>
<gene>
    <name evidence="4" type="ORF">EPI10_017290</name>
</gene>
<sequence>MARLTKEHVLKDEKTHDPAAITSLSLSHKALSDVSCLAEFENLERLDLAFNNLTSLQGLKSCVNLKWLSVVQNKLPTLEGIEGLTKLTVLNAGKNKLRSTEEVKPLVNLRALILNDNEIVSIRGLDDMKDLNTLVVLNTGSGVLEWEVLPDWYEFVIINDCVSNVNMVCILCLKSKLESGSVYSGAECWDGKYFPMNTSKHAYILSRNPITEIGNSLVKLKSITKFSASNCQIQAIESSLKCCVELKELRLAHNDIKSLPSELSCNKKLQNLDLGNNLISQWSELKALDSLVHLKNLNLQGNPIAEKDKLAKKVKRLLPNLHIFNARPIDKSIKNKEGEIVNIASHSTDIHMEEKTGQKRKKNPEFLVSVEKQDVNHDSNFTAFDTEKESKRKKKKGNDKLTEVPIAEDDVLVEKEEKKKKPKVEQKGRKTNDKFSTSMHEDGTTGEEKPKKKKKLEKRAELDIIDDAGASFTELFATDVADPIHDGKRKTVDRANQDTKSSDSLVTYPVKMKKSKHAVLAELELTPAIEVGMGGASTWGDE</sequence>
<dbReference type="InterPro" id="IPR025875">
    <property type="entry name" value="Leu-rich_rpt_4"/>
</dbReference>
<dbReference type="SUPFAM" id="SSF52058">
    <property type="entry name" value="L domain-like"/>
    <property type="match status" value="1"/>
</dbReference>
<dbReference type="Pfam" id="PF12799">
    <property type="entry name" value="LRR_4"/>
    <property type="match status" value="1"/>
</dbReference>
<dbReference type="PANTHER" id="PTHR46652">
    <property type="entry name" value="LEUCINE-RICH REPEAT AND IQ DOMAIN-CONTAINING PROTEIN 1-RELATED"/>
    <property type="match status" value="1"/>
</dbReference>
<keyword evidence="5" id="KW-1185">Reference proteome</keyword>
<dbReference type="InterPro" id="IPR050836">
    <property type="entry name" value="SDS22/Internalin_LRR"/>
</dbReference>
<dbReference type="EMBL" id="SMMG02000006">
    <property type="protein sequence ID" value="KAA3471696.1"/>
    <property type="molecule type" value="Genomic_DNA"/>
</dbReference>
<dbReference type="SMART" id="SM00365">
    <property type="entry name" value="LRR_SD22"/>
    <property type="match status" value="6"/>
</dbReference>
<comment type="caution">
    <text evidence="4">The sequence shown here is derived from an EMBL/GenBank/DDBJ whole genome shotgun (WGS) entry which is preliminary data.</text>
</comment>
<accession>A0A5B6VR83</accession>
<dbReference type="InterPro" id="IPR001611">
    <property type="entry name" value="Leu-rich_rpt"/>
</dbReference>
<dbReference type="AlphaFoldDB" id="A0A5B6VR83"/>
<feature type="region of interest" description="Disordered" evidence="3">
    <location>
        <begin position="378"/>
        <end position="398"/>
    </location>
</feature>
<evidence type="ECO:0000256" key="2">
    <source>
        <dbReference type="ARBA" id="ARBA00022737"/>
    </source>
</evidence>
<evidence type="ECO:0000256" key="1">
    <source>
        <dbReference type="ARBA" id="ARBA00022614"/>
    </source>
</evidence>
<keyword evidence="2" id="KW-0677">Repeat</keyword>
<dbReference type="Gene3D" id="3.80.10.10">
    <property type="entry name" value="Ribonuclease Inhibitor"/>
    <property type="match status" value="2"/>
</dbReference>
<dbReference type="InterPro" id="IPR003591">
    <property type="entry name" value="Leu-rich_rpt_typical-subtyp"/>
</dbReference>
<protein>
    <submittedName>
        <fullName evidence="4">Protein phosphatase 1 regulatory subunit 7 isoform X1</fullName>
    </submittedName>
</protein>